<sequence>MKPIFLSISLLLFTGTALACTNNPLFDICKQTATIAASQCDSDAAAAPKCLCAAQKQLLACYSECTDDPTVSALMSEQKKNVQSVCDQPGAESEIKMRKKNQDVDTVGTPIRITEPFKPKPKPQAVNDGGDGVIRAASELPGQSNSLHEQGEEEKTAKKDPSNGPGKETDNTEKPSSANINSNQANKHVPMKESGGVISPVSTHPLLLLVIVALSGGLISNSVF</sequence>
<feature type="signal peptide" evidence="2">
    <location>
        <begin position="1"/>
        <end position="19"/>
    </location>
</feature>
<evidence type="ECO:0008006" key="5">
    <source>
        <dbReference type="Google" id="ProtNLM"/>
    </source>
</evidence>
<dbReference type="AlphaFoldDB" id="A0A163JAI5"/>
<organism evidence="3">
    <name type="scientific">Absidia glauca</name>
    <name type="common">Pin mould</name>
    <dbReference type="NCBI Taxonomy" id="4829"/>
    <lineage>
        <taxon>Eukaryota</taxon>
        <taxon>Fungi</taxon>
        <taxon>Fungi incertae sedis</taxon>
        <taxon>Mucoromycota</taxon>
        <taxon>Mucoromycotina</taxon>
        <taxon>Mucoromycetes</taxon>
        <taxon>Mucorales</taxon>
        <taxon>Cunninghamellaceae</taxon>
        <taxon>Absidia</taxon>
    </lineage>
</organism>
<feature type="region of interest" description="Disordered" evidence="1">
    <location>
        <begin position="88"/>
        <end position="196"/>
    </location>
</feature>
<evidence type="ECO:0000256" key="1">
    <source>
        <dbReference type="SAM" id="MobiDB-lite"/>
    </source>
</evidence>
<keyword evidence="2" id="KW-0732">Signal</keyword>
<gene>
    <name evidence="3" type="primary">ABSGL_03589.1 scaffold 4609</name>
</gene>
<feature type="compositionally biased region" description="Basic and acidic residues" evidence="1">
    <location>
        <begin position="93"/>
        <end position="103"/>
    </location>
</feature>
<name>A0A163JAI5_ABSGL</name>
<keyword evidence="4" id="KW-1185">Reference proteome</keyword>
<feature type="compositionally biased region" description="Basic and acidic residues" evidence="1">
    <location>
        <begin position="149"/>
        <end position="173"/>
    </location>
</feature>
<dbReference type="EMBL" id="LT552047">
    <property type="protein sequence ID" value="SAL98062.1"/>
    <property type="molecule type" value="Genomic_DNA"/>
</dbReference>
<accession>A0A163JAI5</accession>
<feature type="chain" id="PRO_5007843275" description="Extracellular membrane protein CFEM domain-containing protein" evidence="2">
    <location>
        <begin position="20"/>
        <end position="224"/>
    </location>
</feature>
<dbReference type="OrthoDB" id="2273964at2759"/>
<dbReference type="Proteomes" id="UP000078561">
    <property type="component" value="Unassembled WGS sequence"/>
</dbReference>
<protein>
    <recommendedName>
        <fullName evidence="5">Extracellular membrane protein CFEM domain-containing protein</fullName>
    </recommendedName>
</protein>
<feature type="compositionally biased region" description="Polar residues" evidence="1">
    <location>
        <begin position="174"/>
        <end position="186"/>
    </location>
</feature>
<dbReference type="InParanoid" id="A0A163JAI5"/>
<evidence type="ECO:0000256" key="2">
    <source>
        <dbReference type="SAM" id="SignalP"/>
    </source>
</evidence>
<evidence type="ECO:0000313" key="3">
    <source>
        <dbReference type="EMBL" id="SAL98062.1"/>
    </source>
</evidence>
<reference evidence="3" key="1">
    <citation type="submission" date="2016-04" db="EMBL/GenBank/DDBJ databases">
        <authorList>
            <person name="Evans L.H."/>
            <person name="Alamgir A."/>
            <person name="Owens N."/>
            <person name="Weber N.D."/>
            <person name="Virtaneva K."/>
            <person name="Barbian K."/>
            <person name="Babar A."/>
            <person name="Rosenke K."/>
        </authorList>
    </citation>
    <scope>NUCLEOTIDE SEQUENCE [LARGE SCALE GENOMIC DNA]</scope>
    <source>
        <strain evidence="3">CBS 101.48</strain>
    </source>
</reference>
<dbReference type="PROSITE" id="PS51257">
    <property type="entry name" value="PROKAR_LIPOPROTEIN"/>
    <property type="match status" value="1"/>
</dbReference>
<proteinExistence type="predicted"/>
<evidence type="ECO:0000313" key="4">
    <source>
        <dbReference type="Proteomes" id="UP000078561"/>
    </source>
</evidence>